<feature type="compositionally biased region" description="Basic and acidic residues" evidence="2">
    <location>
        <begin position="244"/>
        <end position="256"/>
    </location>
</feature>
<dbReference type="PANTHER" id="PTHR28375">
    <property type="entry name" value="PROTEIN HINDERIN"/>
    <property type="match status" value="1"/>
</dbReference>
<gene>
    <name evidence="3" type="ORF">DGYR_LOCUS4614</name>
</gene>
<feature type="compositionally biased region" description="Polar residues" evidence="2">
    <location>
        <begin position="274"/>
        <end position="289"/>
    </location>
</feature>
<dbReference type="OrthoDB" id="5972940at2759"/>
<dbReference type="Pfam" id="PF15369">
    <property type="entry name" value="KIAA1328"/>
    <property type="match status" value="1"/>
</dbReference>
<reference evidence="3 4" key="1">
    <citation type="submission" date="2020-08" db="EMBL/GenBank/DDBJ databases">
        <authorList>
            <person name="Hejnol A."/>
        </authorList>
    </citation>
    <scope>NUCLEOTIDE SEQUENCE [LARGE SCALE GENOMIC DNA]</scope>
</reference>
<feature type="compositionally biased region" description="Basic residues" evidence="2">
    <location>
        <begin position="72"/>
        <end position="89"/>
    </location>
</feature>
<comment type="caution">
    <text evidence="3">The sequence shown here is derived from an EMBL/GenBank/DDBJ whole genome shotgun (WGS) entry which is preliminary data.</text>
</comment>
<evidence type="ECO:0000313" key="4">
    <source>
        <dbReference type="Proteomes" id="UP000549394"/>
    </source>
</evidence>
<protein>
    <submittedName>
        <fullName evidence="3">DgyrCDS4860</fullName>
    </submittedName>
</protein>
<evidence type="ECO:0000256" key="2">
    <source>
        <dbReference type="SAM" id="MobiDB-lite"/>
    </source>
</evidence>
<dbReference type="Proteomes" id="UP000549394">
    <property type="component" value="Unassembled WGS sequence"/>
</dbReference>
<dbReference type="InterPro" id="IPR032736">
    <property type="entry name" value="Hinderin"/>
</dbReference>
<evidence type="ECO:0000313" key="3">
    <source>
        <dbReference type="EMBL" id="CAD5115930.1"/>
    </source>
</evidence>
<proteinExistence type="predicted"/>
<dbReference type="PANTHER" id="PTHR28375:SF1">
    <property type="entry name" value="PROTEIN HINDERIN"/>
    <property type="match status" value="1"/>
</dbReference>
<feature type="compositionally biased region" description="Polar residues" evidence="2">
    <location>
        <begin position="358"/>
        <end position="367"/>
    </location>
</feature>
<dbReference type="AlphaFoldDB" id="A0A7I8VIR4"/>
<feature type="region of interest" description="Disordered" evidence="2">
    <location>
        <begin position="207"/>
        <end position="295"/>
    </location>
</feature>
<sequence>MAAKTKEKFRPVDVFWSNGSNPLHILSLKKTTTRELILCEGDGYERWISNGIQKKEKKLSEADYSKAPYPKKTSKVKSKKTSPIKKKSPTKPTKGEISIHEQATLKDLRPEDKERISNLIKELARLGSEKEVIQKQLEEDRSEFEKKRNELFKAHGALLSERKEIQKQLLKSQTLLAKYQELLLKQQAIKRPKNSAQEKEELFVDNEENLCAKPPPHQPPIASSLNQPLTTHPPLSSSSSSRPFTEKLDIILKEDGPNPSIEKRNRKFPRPPLMSSTKFSDITSAGSTPSRRKVDVVTTEENFIKNLEDSGSKLREEAEIVNFSDLSKKEVGKKSKSSPTRVNKKHSADRLNEKLTEQDTTSLSSIDNKVKEKAERSSSSSVRFNLAAAAPSPEKCQTEMDKKHEEFLEEERRLKEILFEQEKLLEEKKNQLKNQQMIQKARLKYFEKTGTFPSRCSLTDNLNDVIDSLNKDRVYDYNSEDEEKNLKFLKERGIEIKRKPDNQKLLTSDEAATLLNIVGELRECPSTDSSIEEEPDDKELISDIFFIR</sequence>
<feature type="coiled-coil region" evidence="1">
    <location>
        <begin position="408"/>
        <end position="435"/>
    </location>
</feature>
<accession>A0A7I8VIR4</accession>
<evidence type="ECO:0000256" key="1">
    <source>
        <dbReference type="SAM" id="Coils"/>
    </source>
</evidence>
<feature type="compositionally biased region" description="Basic and acidic residues" evidence="2">
    <location>
        <begin position="346"/>
        <end position="357"/>
    </location>
</feature>
<name>A0A7I8VIR4_9ANNE</name>
<keyword evidence="1" id="KW-0175">Coiled coil</keyword>
<feature type="coiled-coil region" evidence="1">
    <location>
        <begin position="116"/>
        <end position="154"/>
    </location>
</feature>
<feature type="compositionally biased region" description="Polar residues" evidence="2">
    <location>
        <begin position="221"/>
        <end position="235"/>
    </location>
</feature>
<keyword evidence="4" id="KW-1185">Reference proteome</keyword>
<feature type="region of interest" description="Disordered" evidence="2">
    <location>
        <begin position="325"/>
        <end position="400"/>
    </location>
</feature>
<feature type="compositionally biased region" description="Basic and acidic residues" evidence="2">
    <location>
        <begin position="93"/>
        <end position="103"/>
    </location>
</feature>
<organism evidence="3 4">
    <name type="scientific">Dimorphilus gyrociliatus</name>
    <dbReference type="NCBI Taxonomy" id="2664684"/>
    <lineage>
        <taxon>Eukaryota</taxon>
        <taxon>Metazoa</taxon>
        <taxon>Spiralia</taxon>
        <taxon>Lophotrochozoa</taxon>
        <taxon>Annelida</taxon>
        <taxon>Polychaeta</taxon>
        <taxon>Polychaeta incertae sedis</taxon>
        <taxon>Dinophilidae</taxon>
        <taxon>Dimorphilus</taxon>
    </lineage>
</organism>
<feature type="region of interest" description="Disordered" evidence="2">
    <location>
        <begin position="55"/>
        <end position="103"/>
    </location>
</feature>
<dbReference type="EMBL" id="CAJFCJ010000006">
    <property type="protein sequence ID" value="CAD5115930.1"/>
    <property type="molecule type" value="Genomic_DNA"/>
</dbReference>